<proteinExistence type="predicted"/>
<protein>
    <submittedName>
        <fullName evidence="2">Uncharacterized protein</fullName>
    </submittedName>
</protein>
<keyword evidence="1" id="KW-0472">Membrane</keyword>
<dbReference type="AlphaFoldDB" id="A0A512TPA0"/>
<reference evidence="2 3" key="1">
    <citation type="submission" date="2019-07" db="EMBL/GenBank/DDBJ databases">
        <title>Whole genome shotgun sequence of Clostridium butyricum NBRC 3858.</title>
        <authorList>
            <person name="Hosoyama A."/>
            <person name="Uohara A."/>
            <person name="Ohji S."/>
            <person name="Ichikawa N."/>
        </authorList>
    </citation>
    <scope>NUCLEOTIDE SEQUENCE [LARGE SCALE GENOMIC DNA]</scope>
    <source>
        <strain evidence="2 3">NBRC 3858</strain>
    </source>
</reference>
<accession>A0A512TPA0</accession>
<dbReference type="EMBL" id="BKBC01000040">
    <property type="protein sequence ID" value="GEQ22090.1"/>
    <property type="molecule type" value="Genomic_DNA"/>
</dbReference>
<comment type="caution">
    <text evidence="2">The sequence shown here is derived from an EMBL/GenBank/DDBJ whole genome shotgun (WGS) entry which is preliminary data.</text>
</comment>
<feature type="transmembrane region" description="Helical" evidence="1">
    <location>
        <begin position="252"/>
        <end position="273"/>
    </location>
</feature>
<evidence type="ECO:0000313" key="2">
    <source>
        <dbReference type="EMBL" id="GEQ22090.1"/>
    </source>
</evidence>
<sequence>MIKFSTWRIEGFNNIDDLQNVLLNNTEIVNNVEWDERNLVYRIEPQEGFALTEIREIPIEGENVRFLYFKVLIERQKRIWNENQPLSERITPYLEDVLIYEDNNTIKLVVLSTKRKAERVIKYMFPQEVWGVISEDNGIDKDLLYWVFHRLRDFPNVELVQNTGLYITGLISYMGKSKDEINAVRGNGVRVAALLGTLAFIFNNEDLRALRPEFQYNNHTVVAEIHLDNSNKIIEKHYRGNFMELEEPLRSIAILIFTCKIIIPTLIECYLYNRRTNMWSSQMKLIFLQTIGDSIRDTVDTELERIREEINRLNEDDVEILEVEEDFEDDEEIENEEFEED</sequence>
<dbReference type="RefSeq" id="WP_146868754.1">
    <property type="nucleotide sequence ID" value="NZ_BKBC01000040.1"/>
</dbReference>
<keyword evidence="1" id="KW-1133">Transmembrane helix</keyword>
<organism evidence="2 3">
    <name type="scientific">Clostridium butyricum</name>
    <dbReference type="NCBI Taxonomy" id="1492"/>
    <lineage>
        <taxon>Bacteria</taxon>
        <taxon>Bacillati</taxon>
        <taxon>Bacillota</taxon>
        <taxon>Clostridia</taxon>
        <taxon>Eubacteriales</taxon>
        <taxon>Clostridiaceae</taxon>
        <taxon>Clostridium</taxon>
    </lineage>
</organism>
<gene>
    <name evidence="2" type="ORF">CBU02nite_25960</name>
</gene>
<dbReference type="Proteomes" id="UP000321089">
    <property type="component" value="Unassembled WGS sequence"/>
</dbReference>
<evidence type="ECO:0000256" key="1">
    <source>
        <dbReference type="SAM" id="Phobius"/>
    </source>
</evidence>
<keyword evidence="1" id="KW-0812">Transmembrane</keyword>
<evidence type="ECO:0000313" key="3">
    <source>
        <dbReference type="Proteomes" id="UP000321089"/>
    </source>
</evidence>
<name>A0A512TPA0_CLOBU</name>